<dbReference type="EMBL" id="KN846953">
    <property type="protein sequence ID" value="KIV79619.1"/>
    <property type="molecule type" value="Genomic_DNA"/>
</dbReference>
<evidence type="ECO:0000259" key="2">
    <source>
        <dbReference type="Pfam" id="PF08719"/>
    </source>
</evidence>
<dbReference type="OrthoDB" id="206452at2759"/>
<feature type="compositionally biased region" description="Polar residues" evidence="1">
    <location>
        <begin position="14"/>
        <end position="29"/>
    </location>
</feature>
<feature type="region of interest" description="Disordered" evidence="1">
    <location>
        <begin position="1"/>
        <end position="185"/>
    </location>
</feature>
<dbReference type="CDD" id="cd15457">
    <property type="entry name" value="NADAR"/>
    <property type="match status" value="1"/>
</dbReference>
<dbReference type="STRING" id="1016849.A0A0D1YFH1"/>
<dbReference type="Pfam" id="PF08719">
    <property type="entry name" value="NADAR"/>
    <property type="match status" value="1"/>
</dbReference>
<feature type="domain" description="NADAR" evidence="2">
    <location>
        <begin position="324"/>
        <end position="422"/>
    </location>
</feature>
<dbReference type="Gene3D" id="1.10.357.40">
    <property type="entry name" value="YbiA-like"/>
    <property type="match status" value="1"/>
</dbReference>
<accession>A0A0D1YFH1</accession>
<protein>
    <recommendedName>
        <fullName evidence="2">NADAR domain-containing protein</fullName>
    </recommendedName>
</protein>
<reference evidence="3 4" key="1">
    <citation type="submission" date="2015-01" db="EMBL/GenBank/DDBJ databases">
        <title>The Genome Sequence of Exophiala sideris CBS121828.</title>
        <authorList>
            <consortium name="The Broad Institute Genomics Platform"/>
            <person name="Cuomo C."/>
            <person name="de Hoog S."/>
            <person name="Gorbushina A."/>
            <person name="Stielow B."/>
            <person name="Teixiera M."/>
            <person name="Abouelleil A."/>
            <person name="Chapman S.B."/>
            <person name="Priest M."/>
            <person name="Young S.K."/>
            <person name="Wortman J."/>
            <person name="Nusbaum C."/>
            <person name="Birren B."/>
        </authorList>
    </citation>
    <scope>NUCLEOTIDE SEQUENCE [LARGE SCALE GENOMIC DNA]</scope>
    <source>
        <strain evidence="3 4">CBS 121828</strain>
    </source>
</reference>
<name>A0A0D1YFH1_9EURO</name>
<evidence type="ECO:0000256" key="1">
    <source>
        <dbReference type="SAM" id="MobiDB-lite"/>
    </source>
</evidence>
<dbReference type="Proteomes" id="UP000053599">
    <property type="component" value="Unassembled WGS sequence"/>
</dbReference>
<sequence>MSEEQQYRMRLSSRDTPYQSSSTINTTEIASLAASLKEAASKCSTSSPTRSLHRRRSSDEQNRGRKSPNSQSRNQRATHSQRPGSPQSQNPKPTNDTTDNKNGVRAWQRSAESAGGHSNIKSDQRISSTSPKHHRGNSNARVDKNAAPRNSSPRPSSRVNGTHLQTHNNQHQPRQQQKQTPTARGTRITAEHILFWGGPLSNWNVGSPFSGRRAMDLLITRLEEAGIKQYPSRTALTTEMMARHDFVCGEQFMMACKGWLFERTIPGAELDTSSMHDTQIQQLCNKILHFYDTKSQDKTDASAASENQQADVQVDYEALHHGTMASCINAPSPRDQKAIGRRARGFNETLWTKASTHVVVAASIARAEVDSELRALYNGASRNRKFVEGSPVDRIWGIGLKWDDPRACDEKNWRGENRLGKCHDLAAKYIRDGEKWR</sequence>
<dbReference type="InterPro" id="IPR037238">
    <property type="entry name" value="YbiA-like_sf"/>
</dbReference>
<feature type="compositionally biased region" description="Polar residues" evidence="1">
    <location>
        <begin position="67"/>
        <end position="101"/>
    </location>
</feature>
<feature type="compositionally biased region" description="Low complexity" evidence="1">
    <location>
        <begin position="165"/>
        <end position="181"/>
    </location>
</feature>
<proteinExistence type="predicted"/>
<dbReference type="InterPro" id="IPR012816">
    <property type="entry name" value="NADAR"/>
</dbReference>
<feature type="compositionally biased region" description="Polar residues" evidence="1">
    <location>
        <begin position="119"/>
        <end position="130"/>
    </location>
</feature>
<evidence type="ECO:0000313" key="4">
    <source>
        <dbReference type="Proteomes" id="UP000053599"/>
    </source>
</evidence>
<feature type="compositionally biased region" description="Low complexity" evidence="1">
    <location>
        <begin position="30"/>
        <end position="44"/>
    </location>
</feature>
<dbReference type="SUPFAM" id="SSF143990">
    <property type="entry name" value="YbiA-like"/>
    <property type="match status" value="1"/>
</dbReference>
<dbReference type="HOGENOM" id="CLU_627052_0_0_1"/>
<feature type="compositionally biased region" description="Low complexity" evidence="1">
    <location>
        <begin position="147"/>
        <end position="158"/>
    </location>
</feature>
<organism evidence="3 4">
    <name type="scientific">Exophiala sideris</name>
    <dbReference type="NCBI Taxonomy" id="1016849"/>
    <lineage>
        <taxon>Eukaryota</taxon>
        <taxon>Fungi</taxon>
        <taxon>Dikarya</taxon>
        <taxon>Ascomycota</taxon>
        <taxon>Pezizomycotina</taxon>
        <taxon>Eurotiomycetes</taxon>
        <taxon>Chaetothyriomycetidae</taxon>
        <taxon>Chaetothyriales</taxon>
        <taxon>Herpotrichiellaceae</taxon>
        <taxon>Exophiala</taxon>
    </lineage>
</organism>
<evidence type="ECO:0000313" key="3">
    <source>
        <dbReference type="EMBL" id="KIV79619.1"/>
    </source>
</evidence>
<gene>
    <name evidence="3" type="ORF">PV11_07170</name>
</gene>
<dbReference type="AlphaFoldDB" id="A0A0D1YFH1"/>